<keyword evidence="7" id="KW-1185">Reference proteome</keyword>
<comment type="function">
    <text evidence="4">Could be a S-adenosyl-L-methionine-dependent methyltransferase.</text>
</comment>
<reference evidence="6 7" key="1">
    <citation type="submission" date="2024-09" db="EMBL/GenBank/DDBJ databases">
        <authorList>
            <person name="Sun Q."/>
            <person name="Mori K."/>
        </authorList>
    </citation>
    <scope>NUCLEOTIDE SEQUENCE [LARGE SCALE GENOMIC DNA]</scope>
    <source>
        <strain evidence="6 7">NCAIM B.02529</strain>
    </source>
</reference>
<dbReference type="Pfam" id="PF13649">
    <property type="entry name" value="Methyltransf_25"/>
    <property type="match status" value="1"/>
</dbReference>
<dbReference type="InterPro" id="IPR041698">
    <property type="entry name" value="Methyltransf_25"/>
</dbReference>
<dbReference type="EMBL" id="JBHLTP010000005">
    <property type="protein sequence ID" value="MFC0523662.1"/>
    <property type="molecule type" value="Genomic_DNA"/>
</dbReference>
<comment type="similarity">
    <text evidence="4">Belongs to the methyltransferase superfamily. YrrT family.</text>
</comment>
<evidence type="ECO:0000313" key="7">
    <source>
        <dbReference type="Proteomes" id="UP001589836"/>
    </source>
</evidence>
<evidence type="ECO:0000256" key="1">
    <source>
        <dbReference type="ARBA" id="ARBA00022603"/>
    </source>
</evidence>
<evidence type="ECO:0000256" key="4">
    <source>
        <dbReference type="HAMAP-Rule" id="MF_02100"/>
    </source>
</evidence>
<evidence type="ECO:0000313" key="6">
    <source>
        <dbReference type="EMBL" id="MFC0523662.1"/>
    </source>
</evidence>
<gene>
    <name evidence="6" type="ORF">ACFFGV_08695</name>
</gene>
<dbReference type="PANTHER" id="PTHR43861">
    <property type="entry name" value="TRANS-ACONITATE 2-METHYLTRANSFERASE-RELATED"/>
    <property type="match status" value="1"/>
</dbReference>
<keyword evidence="1 4" id="KW-0489">Methyltransferase</keyword>
<feature type="domain" description="Methyltransferase" evidence="5">
    <location>
        <begin position="50"/>
        <end position="140"/>
    </location>
</feature>
<evidence type="ECO:0000259" key="5">
    <source>
        <dbReference type="Pfam" id="PF13649"/>
    </source>
</evidence>
<comment type="caution">
    <text evidence="6">The sequence shown here is derived from an EMBL/GenBank/DDBJ whole genome shotgun (WGS) entry which is preliminary data.</text>
</comment>
<dbReference type="HAMAP" id="MF_02100">
    <property type="entry name" value="Methyltr_YrrT"/>
    <property type="match status" value="1"/>
</dbReference>
<dbReference type="GO" id="GO:0008168">
    <property type="term" value="F:methyltransferase activity"/>
    <property type="evidence" value="ECO:0007669"/>
    <property type="project" value="UniProtKB-KW"/>
</dbReference>
<evidence type="ECO:0000256" key="2">
    <source>
        <dbReference type="ARBA" id="ARBA00022679"/>
    </source>
</evidence>
<dbReference type="InterPro" id="IPR023553">
    <property type="entry name" value="Uncharacterised_MeTfrase_YrrT"/>
</dbReference>
<sequence>MGREFIDLFDGWAKSYDQTVAGKDIQYQEVFKGYDDILHAVAVQAKGPNVLEFGVGTGNLTRKLVDQRFTVYGVEPSFEMLKIGQLKVPEAKIQEGDFIEFPSLDVPIDSIVSSYAFHHLTDEEKEEALEKYSNLLAPGGVIAFADTIFPTKQAKRHMIEKAIAAYHHNLAEDLSTEYYSDIPTLDEMCKRHGFEVMFEQLNQYVWLMKAIKQ</sequence>
<protein>
    <recommendedName>
        <fullName evidence="4">Uncharacterized methyltransferase ACFFGV_08695</fullName>
        <ecNumber evidence="4">2.1.1.-</ecNumber>
    </recommendedName>
</protein>
<dbReference type="RefSeq" id="WP_377346761.1">
    <property type="nucleotide sequence ID" value="NZ_JBHLTP010000005.1"/>
</dbReference>
<feature type="binding site" evidence="4">
    <location>
        <position position="75"/>
    </location>
    <ligand>
        <name>S-adenosyl-L-methionine</name>
        <dbReference type="ChEBI" id="CHEBI:59789"/>
    </ligand>
</feature>
<dbReference type="SUPFAM" id="SSF53335">
    <property type="entry name" value="S-adenosyl-L-methionine-dependent methyltransferases"/>
    <property type="match status" value="1"/>
</dbReference>
<feature type="binding site" evidence="4">
    <location>
        <position position="97"/>
    </location>
    <ligand>
        <name>S-adenosyl-L-methionine</name>
        <dbReference type="ChEBI" id="CHEBI:59789"/>
    </ligand>
</feature>
<proteinExistence type="inferred from homology"/>
<name>A0ABV6LML6_9BACI</name>
<organism evidence="6 7">
    <name type="scientific">Pontibacillus salicampi</name>
    <dbReference type="NCBI Taxonomy" id="1449801"/>
    <lineage>
        <taxon>Bacteria</taxon>
        <taxon>Bacillati</taxon>
        <taxon>Bacillota</taxon>
        <taxon>Bacilli</taxon>
        <taxon>Bacillales</taxon>
        <taxon>Bacillaceae</taxon>
        <taxon>Pontibacillus</taxon>
    </lineage>
</organism>
<evidence type="ECO:0000256" key="3">
    <source>
        <dbReference type="ARBA" id="ARBA00022691"/>
    </source>
</evidence>
<dbReference type="Proteomes" id="UP001589836">
    <property type="component" value="Unassembled WGS sequence"/>
</dbReference>
<dbReference type="GO" id="GO:0032259">
    <property type="term" value="P:methylation"/>
    <property type="evidence" value="ECO:0007669"/>
    <property type="project" value="UniProtKB-KW"/>
</dbReference>
<dbReference type="EC" id="2.1.1.-" evidence="4"/>
<dbReference type="Gene3D" id="3.40.50.150">
    <property type="entry name" value="Vaccinia Virus protein VP39"/>
    <property type="match status" value="1"/>
</dbReference>
<keyword evidence="2 4" id="KW-0808">Transferase</keyword>
<keyword evidence="3 4" id="KW-0949">S-adenosyl-L-methionine</keyword>
<accession>A0ABV6LML6</accession>
<dbReference type="CDD" id="cd02440">
    <property type="entry name" value="AdoMet_MTases"/>
    <property type="match status" value="1"/>
</dbReference>
<feature type="binding site" evidence="4">
    <location>
        <position position="54"/>
    </location>
    <ligand>
        <name>S-adenosyl-L-methionine</name>
        <dbReference type="ChEBI" id="CHEBI:59789"/>
    </ligand>
</feature>
<dbReference type="InterPro" id="IPR029063">
    <property type="entry name" value="SAM-dependent_MTases_sf"/>
</dbReference>